<keyword evidence="1" id="KW-0747">Spliceosome</keyword>
<keyword evidence="1" id="KW-0507">mRNA processing</keyword>
<dbReference type="Gene3D" id="1.25.40.10">
    <property type="entry name" value="Tetratricopeptide repeat domain"/>
    <property type="match status" value="1"/>
</dbReference>
<comment type="caution">
    <text evidence="4">The sequence shown here is derived from an EMBL/GenBank/DDBJ whole genome shotgun (WGS) entry which is preliminary data.</text>
</comment>
<dbReference type="SUPFAM" id="SSF52833">
    <property type="entry name" value="Thioredoxin-like"/>
    <property type="match status" value="1"/>
</dbReference>
<dbReference type="OrthoDB" id="1728212at2759"/>
<evidence type="ECO:0000313" key="5">
    <source>
        <dbReference type="Proteomes" id="UP000631114"/>
    </source>
</evidence>
<evidence type="ECO:0000259" key="3">
    <source>
        <dbReference type="Pfam" id="PF23220"/>
    </source>
</evidence>
<keyword evidence="2" id="KW-0677">Repeat</keyword>
<dbReference type="GO" id="GO:0071007">
    <property type="term" value="C:U2-type catalytic step 2 spliceosome"/>
    <property type="evidence" value="ECO:0007669"/>
    <property type="project" value="TreeGrafter"/>
</dbReference>
<proteinExistence type="predicted"/>
<protein>
    <recommendedName>
        <fullName evidence="3">Pre-mRNA-splicing factor SYF1 central HAT repeats domain-containing protein</fullName>
    </recommendedName>
</protein>
<dbReference type="PANTHER" id="PTHR11246:SF5">
    <property type="entry name" value="PRE-MRNA-SPLICING FACTOR SYF1"/>
    <property type="match status" value="1"/>
</dbReference>
<gene>
    <name evidence="4" type="ORF">IFM89_014620</name>
</gene>
<dbReference type="GO" id="GO:0000974">
    <property type="term" value="C:Prp19 complex"/>
    <property type="evidence" value="ECO:0007669"/>
    <property type="project" value="TreeGrafter"/>
</dbReference>
<name>A0A835M688_9MAGN</name>
<keyword evidence="1" id="KW-0508">mRNA splicing</keyword>
<feature type="domain" description="Pre-mRNA-splicing factor SYF1 central HAT repeats" evidence="3">
    <location>
        <begin position="35"/>
        <end position="99"/>
    </location>
</feature>
<dbReference type="PANTHER" id="PTHR11246">
    <property type="entry name" value="PRE-MRNA SPLICING FACTOR"/>
    <property type="match status" value="1"/>
</dbReference>
<dbReference type="EMBL" id="JADFTS010000002">
    <property type="protein sequence ID" value="KAF9620785.1"/>
    <property type="molecule type" value="Genomic_DNA"/>
</dbReference>
<dbReference type="InterPro" id="IPR056350">
    <property type="entry name" value="HAT_Syf1_central"/>
</dbReference>
<dbReference type="InterPro" id="IPR045075">
    <property type="entry name" value="Syf1-like"/>
</dbReference>
<accession>A0A835M688</accession>
<dbReference type="Pfam" id="PF23220">
    <property type="entry name" value="HAT_Syf1_M"/>
    <property type="match status" value="1"/>
</dbReference>
<dbReference type="GO" id="GO:0071014">
    <property type="term" value="C:post-mRNA release spliceosomal complex"/>
    <property type="evidence" value="ECO:0007669"/>
    <property type="project" value="TreeGrafter"/>
</dbReference>
<dbReference type="AlphaFoldDB" id="A0A835M688"/>
<dbReference type="GO" id="GO:0000349">
    <property type="term" value="P:generation of catalytic spliceosome for first transesterification step"/>
    <property type="evidence" value="ECO:0007669"/>
    <property type="project" value="TreeGrafter"/>
</dbReference>
<dbReference type="Proteomes" id="UP000631114">
    <property type="component" value="Unassembled WGS sequence"/>
</dbReference>
<organism evidence="4 5">
    <name type="scientific">Coptis chinensis</name>
    <dbReference type="NCBI Taxonomy" id="261450"/>
    <lineage>
        <taxon>Eukaryota</taxon>
        <taxon>Viridiplantae</taxon>
        <taxon>Streptophyta</taxon>
        <taxon>Embryophyta</taxon>
        <taxon>Tracheophyta</taxon>
        <taxon>Spermatophyta</taxon>
        <taxon>Magnoliopsida</taxon>
        <taxon>Ranunculales</taxon>
        <taxon>Ranunculaceae</taxon>
        <taxon>Coptidoideae</taxon>
        <taxon>Coptis</taxon>
    </lineage>
</organism>
<evidence type="ECO:0000256" key="2">
    <source>
        <dbReference type="ARBA" id="ARBA00022737"/>
    </source>
</evidence>
<keyword evidence="5" id="KW-1185">Reference proteome</keyword>
<sequence length="305" mass="33842">MISHACLSQVLKTPSNIIPRLLCQTLMDEDGNEPGGIRKFTDEVGQLWTSLADYYIRRGLFEKARDVFEEGMTTVVTVRDFSVVFDAYSRFEESTLAAYDLRDSYKKFKKAGAEVVGISGDDPSPHKESVCTCFCKGVVKVMSVTKAVMSTNSTDGMLGKTHVGGHGKETDPVRVELFCAARNIKMAMTVMFLRSPTFISAFSFLGGFDTPEEFGLSAPIPEVTPQPYPLPPGATLMSMKRKYSDMDLEMSISEEIEFDAFFSYNKTMTRNCPRHLVSSNAKEGLHNLYAPLWKSGIGKPLLVVD</sequence>
<dbReference type="InterPro" id="IPR011990">
    <property type="entry name" value="TPR-like_helical_dom_sf"/>
</dbReference>
<dbReference type="InterPro" id="IPR036249">
    <property type="entry name" value="Thioredoxin-like_sf"/>
</dbReference>
<evidence type="ECO:0000313" key="4">
    <source>
        <dbReference type="EMBL" id="KAF9620785.1"/>
    </source>
</evidence>
<evidence type="ECO:0000256" key="1">
    <source>
        <dbReference type="ARBA" id="ARBA00022728"/>
    </source>
</evidence>
<reference evidence="4 5" key="1">
    <citation type="submission" date="2020-10" db="EMBL/GenBank/DDBJ databases">
        <title>The Coptis chinensis genome and diversification of protoberbering-type alkaloids.</title>
        <authorList>
            <person name="Wang B."/>
            <person name="Shu S."/>
            <person name="Song C."/>
            <person name="Liu Y."/>
        </authorList>
    </citation>
    <scope>NUCLEOTIDE SEQUENCE [LARGE SCALE GENOMIC DNA]</scope>
    <source>
        <strain evidence="4">HL-2020</strain>
        <tissue evidence="4">Leaf</tissue>
    </source>
</reference>